<gene>
    <name evidence="12" type="primary">recN</name>
    <name evidence="12" type="ORF">ERS852502_01885</name>
</gene>
<dbReference type="InterPro" id="IPR027417">
    <property type="entry name" value="P-loop_NTPase"/>
</dbReference>
<dbReference type="AlphaFoldDB" id="A0A174ZZ29"/>
<evidence type="ECO:0000256" key="4">
    <source>
        <dbReference type="ARBA" id="ARBA00022741"/>
    </source>
</evidence>
<dbReference type="Pfam" id="PF02463">
    <property type="entry name" value="SMC_N"/>
    <property type="match status" value="1"/>
</dbReference>
<keyword evidence="6" id="KW-0067">ATP-binding</keyword>
<dbReference type="InterPro" id="IPR003395">
    <property type="entry name" value="RecF/RecN/SMC_N"/>
</dbReference>
<organism evidence="12 13">
    <name type="scientific">[Ruminococcus] torques</name>
    <dbReference type="NCBI Taxonomy" id="33039"/>
    <lineage>
        <taxon>Bacteria</taxon>
        <taxon>Bacillati</taxon>
        <taxon>Bacillota</taxon>
        <taxon>Clostridia</taxon>
        <taxon>Lachnospirales</taxon>
        <taxon>Lachnospiraceae</taxon>
        <taxon>Mediterraneibacter</taxon>
    </lineage>
</organism>
<dbReference type="EMBL" id="CZBX01000008">
    <property type="protein sequence ID" value="CUQ89041.1"/>
    <property type="molecule type" value="Genomic_DNA"/>
</dbReference>
<evidence type="ECO:0000256" key="3">
    <source>
        <dbReference type="ARBA" id="ARBA00021315"/>
    </source>
</evidence>
<evidence type="ECO:0000256" key="7">
    <source>
        <dbReference type="ARBA" id="ARBA00023204"/>
    </source>
</evidence>
<keyword evidence="10" id="KW-0175">Coiled coil</keyword>
<evidence type="ECO:0000256" key="8">
    <source>
        <dbReference type="ARBA" id="ARBA00033408"/>
    </source>
</evidence>
<comment type="function">
    <text evidence="1 9">May be involved in recombinational repair of damaged DNA.</text>
</comment>
<dbReference type="Proteomes" id="UP000078383">
    <property type="component" value="Unassembled WGS sequence"/>
</dbReference>
<evidence type="ECO:0000256" key="10">
    <source>
        <dbReference type="SAM" id="Coils"/>
    </source>
</evidence>
<dbReference type="SUPFAM" id="SSF52540">
    <property type="entry name" value="P-loop containing nucleoside triphosphate hydrolases"/>
    <property type="match status" value="1"/>
</dbReference>
<dbReference type="NCBIfam" id="TIGR00634">
    <property type="entry name" value="recN"/>
    <property type="match status" value="1"/>
</dbReference>
<dbReference type="GO" id="GO:0005524">
    <property type="term" value="F:ATP binding"/>
    <property type="evidence" value="ECO:0007669"/>
    <property type="project" value="UniProtKB-KW"/>
</dbReference>
<dbReference type="RefSeq" id="WP_055172680.1">
    <property type="nucleotide sequence ID" value="NZ_CZBX01000008.1"/>
</dbReference>
<evidence type="ECO:0000313" key="13">
    <source>
        <dbReference type="Proteomes" id="UP000078383"/>
    </source>
</evidence>
<evidence type="ECO:0000256" key="6">
    <source>
        <dbReference type="ARBA" id="ARBA00022840"/>
    </source>
</evidence>
<evidence type="ECO:0000256" key="9">
    <source>
        <dbReference type="PIRNR" id="PIRNR003128"/>
    </source>
</evidence>
<dbReference type="InterPro" id="IPR004604">
    <property type="entry name" value="DNA_recomb/repair_RecN"/>
</dbReference>
<evidence type="ECO:0000259" key="11">
    <source>
        <dbReference type="Pfam" id="PF02463"/>
    </source>
</evidence>
<dbReference type="GO" id="GO:0006310">
    <property type="term" value="P:DNA recombination"/>
    <property type="evidence" value="ECO:0007669"/>
    <property type="project" value="InterPro"/>
</dbReference>
<dbReference type="PIRSF" id="PIRSF003128">
    <property type="entry name" value="RecN"/>
    <property type="match status" value="1"/>
</dbReference>
<protein>
    <recommendedName>
        <fullName evidence="3 9">DNA repair protein RecN</fullName>
    </recommendedName>
    <alternativeName>
        <fullName evidence="8 9">Recombination protein N</fullName>
    </alternativeName>
</protein>
<sequence>MLQNLYVKNLALIDETEVEFGEGLNILTGETGAGKSILLGSVTLALGGKYNAQMLRNGAKSGLVELTFHIKEEKILKKLEALDIYPEDGYLTLSRRLLEGRSVSKINGETVNMSVLKDVASLLIDIHGQHDNQTLLHRKNHLTLLDLYGKEQTDPLKEKMASCYQEWKAVCKKVEQSSLDEESRRRELSLAEFEVNEIEEAALKEGEDELLEEQYRKMTDSRKLTEGVAEAYQYTAEDERGNASDYLSRAIRSLQEAASFDEKGSQLYDQIVEIDSLLNDFNRDLAEYAKSFEYSEEEFSEVESRLNEVNHLKAKYGNTVSDILAYCEEKRQRLSELEDYDSFMQELLEKQKKAEKQMEKAAMELHEVREQNAVKFAEEIVHQMSELNFMDARFEIRLTEAKSYSAQGKDDAEFYLSVNPGEPVRPLGDVASGGELSRIMLAIKTVLADEEDTPTLIFDEIDSGISGITAGRVGERLQLIGKSRQVICITHLSQIAAAADIHFCIHKEAEDNSVRTQIERLDQEDSVAELARLLWGANVTDGIIDSAREMKELAKREK</sequence>
<dbReference type="PANTHER" id="PTHR11059:SF0">
    <property type="entry name" value="DNA REPAIR PROTEIN RECN"/>
    <property type="match status" value="1"/>
</dbReference>
<comment type="similarity">
    <text evidence="2 9">Belongs to the RecN family.</text>
</comment>
<keyword evidence="7 9" id="KW-0234">DNA repair</keyword>
<dbReference type="PANTHER" id="PTHR11059">
    <property type="entry name" value="DNA REPAIR PROTEIN RECN"/>
    <property type="match status" value="1"/>
</dbReference>
<dbReference type="GO" id="GO:0043590">
    <property type="term" value="C:bacterial nucleoid"/>
    <property type="evidence" value="ECO:0007669"/>
    <property type="project" value="TreeGrafter"/>
</dbReference>
<dbReference type="GO" id="GO:0009432">
    <property type="term" value="P:SOS response"/>
    <property type="evidence" value="ECO:0007669"/>
    <property type="project" value="TreeGrafter"/>
</dbReference>
<feature type="domain" description="RecF/RecN/SMC N-terminal" evidence="11">
    <location>
        <begin position="2"/>
        <end position="507"/>
    </location>
</feature>
<keyword evidence="5 9" id="KW-0227">DNA damage</keyword>
<evidence type="ECO:0000256" key="1">
    <source>
        <dbReference type="ARBA" id="ARBA00003618"/>
    </source>
</evidence>
<reference evidence="12 13" key="1">
    <citation type="submission" date="2015-09" db="EMBL/GenBank/DDBJ databases">
        <authorList>
            <consortium name="Pathogen Informatics"/>
        </authorList>
    </citation>
    <scope>NUCLEOTIDE SEQUENCE [LARGE SCALE GENOMIC DNA]</scope>
    <source>
        <strain evidence="12 13">2789STDY5834889</strain>
    </source>
</reference>
<feature type="coiled-coil region" evidence="10">
    <location>
        <begin position="337"/>
        <end position="371"/>
    </location>
</feature>
<accession>A0A174ZZ29</accession>
<proteinExistence type="inferred from homology"/>
<dbReference type="OrthoDB" id="9806954at2"/>
<evidence type="ECO:0000313" key="12">
    <source>
        <dbReference type="EMBL" id="CUQ89041.1"/>
    </source>
</evidence>
<name>A0A174ZZ29_9FIRM</name>
<dbReference type="FunFam" id="3.40.50.300:FF:000356">
    <property type="entry name" value="DNA repair protein RecN"/>
    <property type="match status" value="1"/>
</dbReference>
<dbReference type="Gene3D" id="3.40.50.300">
    <property type="entry name" value="P-loop containing nucleotide triphosphate hydrolases"/>
    <property type="match status" value="2"/>
</dbReference>
<keyword evidence="4" id="KW-0547">Nucleotide-binding</keyword>
<dbReference type="CDD" id="cd03241">
    <property type="entry name" value="ABC_RecN"/>
    <property type="match status" value="2"/>
</dbReference>
<evidence type="ECO:0000256" key="5">
    <source>
        <dbReference type="ARBA" id="ARBA00022763"/>
    </source>
</evidence>
<evidence type="ECO:0000256" key="2">
    <source>
        <dbReference type="ARBA" id="ARBA00009441"/>
    </source>
</evidence>
<dbReference type="GO" id="GO:0006281">
    <property type="term" value="P:DNA repair"/>
    <property type="evidence" value="ECO:0007669"/>
    <property type="project" value="UniProtKB-KW"/>
</dbReference>